<sequence>MHALSIPTWVIHISSVIEWIAAIVLIWQFATVTQRPAWRALSWGMLPALISAMCACTWHFFDNAVQLDWLVTLQAATTLIGNCTMMAAAWWIWKNATPSTQG</sequence>
<evidence type="ECO:0000256" key="1">
    <source>
        <dbReference type="SAM" id="Phobius"/>
    </source>
</evidence>
<proteinExistence type="predicted"/>
<dbReference type="InterPro" id="IPR019634">
    <property type="entry name" value="Uncharacterised_Ycf49"/>
</dbReference>
<reference evidence="2" key="1">
    <citation type="submission" date="2020-10" db="EMBL/GenBank/DDBJ databases">
        <authorList>
            <person name="Castelo-Branco R."/>
            <person name="Eusebio N."/>
            <person name="Adriana R."/>
            <person name="Vieira A."/>
            <person name="Brugerolle De Fraissinette N."/>
            <person name="Rezende De Castro R."/>
            <person name="Schneider M.P."/>
            <person name="Vasconcelos V."/>
            <person name="Leao P.N."/>
        </authorList>
    </citation>
    <scope>NUCLEOTIDE SEQUENCE</scope>
    <source>
        <strain evidence="2">LEGE 11480</strain>
    </source>
</reference>
<feature type="transmembrane region" description="Helical" evidence="1">
    <location>
        <begin position="6"/>
        <end position="29"/>
    </location>
</feature>
<dbReference type="PANTHER" id="PTHR33833">
    <property type="entry name" value="NUCLEOLAR-LIKE PROTEIN-RELATED"/>
    <property type="match status" value="1"/>
</dbReference>
<evidence type="ECO:0000313" key="2">
    <source>
        <dbReference type="EMBL" id="MBE9029964.1"/>
    </source>
</evidence>
<keyword evidence="1" id="KW-0812">Transmembrane</keyword>
<gene>
    <name evidence="2" type="ORF">IQ266_09520</name>
</gene>
<keyword evidence="1" id="KW-1133">Transmembrane helix</keyword>
<dbReference type="Proteomes" id="UP000625316">
    <property type="component" value="Unassembled WGS sequence"/>
</dbReference>
<accession>A0A928VPZ8</accession>
<dbReference type="PANTHER" id="PTHR33833:SF3">
    <property type="entry name" value="YCF49-LIKE PROTEIN"/>
    <property type="match status" value="1"/>
</dbReference>
<comment type="caution">
    <text evidence="2">The sequence shown here is derived from an EMBL/GenBank/DDBJ whole genome shotgun (WGS) entry which is preliminary data.</text>
</comment>
<feature type="transmembrane region" description="Helical" evidence="1">
    <location>
        <begin position="41"/>
        <end position="61"/>
    </location>
</feature>
<keyword evidence="3" id="KW-1185">Reference proteome</keyword>
<dbReference type="AlphaFoldDB" id="A0A928VPZ8"/>
<dbReference type="RefSeq" id="WP_264324791.1">
    <property type="nucleotide sequence ID" value="NZ_JADEXQ010000026.1"/>
</dbReference>
<keyword evidence="1" id="KW-0472">Membrane</keyword>
<protein>
    <submittedName>
        <fullName evidence="2">DUF2499 domain-containing protein</fullName>
    </submittedName>
</protein>
<feature type="transmembrane region" description="Helical" evidence="1">
    <location>
        <begin position="73"/>
        <end position="93"/>
    </location>
</feature>
<dbReference type="EMBL" id="JADEXQ010000026">
    <property type="protein sequence ID" value="MBE9029964.1"/>
    <property type="molecule type" value="Genomic_DNA"/>
</dbReference>
<evidence type="ECO:0000313" key="3">
    <source>
        <dbReference type="Proteomes" id="UP000625316"/>
    </source>
</evidence>
<name>A0A928VPZ8_9CYAN</name>
<dbReference type="Pfam" id="PF10693">
    <property type="entry name" value="DUF2499"/>
    <property type="match status" value="1"/>
</dbReference>
<organism evidence="2 3">
    <name type="scientific">Romeriopsis navalis LEGE 11480</name>
    <dbReference type="NCBI Taxonomy" id="2777977"/>
    <lineage>
        <taxon>Bacteria</taxon>
        <taxon>Bacillati</taxon>
        <taxon>Cyanobacteriota</taxon>
        <taxon>Cyanophyceae</taxon>
        <taxon>Leptolyngbyales</taxon>
        <taxon>Leptolyngbyaceae</taxon>
        <taxon>Romeriopsis</taxon>
        <taxon>Romeriopsis navalis</taxon>
    </lineage>
</organism>